<dbReference type="EMBL" id="BAAAQD010000043">
    <property type="protein sequence ID" value="GAA1569971.1"/>
    <property type="molecule type" value="Genomic_DNA"/>
</dbReference>
<keyword evidence="1" id="KW-0732">Signal</keyword>
<reference evidence="3" key="1">
    <citation type="journal article" date="2019" name="Int. J. Syst. Evol. Microbiol.">
        <title>The Global Catalogue of Microorganisms (GCM) 10K type strain sequencing project: providing services to taxonomists for standard genome sequencing and annotation.</title>
        <authorList>
            <consortium name="The Broad Institute Genomics Platform"/>
            <consortium name="The Broad Institute Genome Sequencing Center for Infectious Disease"/>
            <person name="Wu L."/>
            <person name="Ma J."/>
        </authorList>
    </citation>
    <scope>NUCLEOTIDE SEQUENCE [LARGE SCALE GENOMIC DNA]</scope>
    <source>
        <strain evidence="3">JCM 15933</strain>
    </source>
</reference>
<keyword evidence="3" id="KW-1185">Reference proteome</keyword>
<feature type="signal peptide" evidence="1">
    <location>
        <begin position="1"/>
        <end position="26"/>
    </location>
</feature>
<comment type="caution">
    <text evidence="2">The sequence shown here is derived from an EMBL/GenBank/DDBJ whole genome shotgun (WGS) entry which is preliminary data.</text>
</comment>
<protein>
    <recommendedName>
        <fullName evidence="4">Secreted protein</fullName>
    </recommendedName>
</protein>
<dbReference type="RefSeq" id="WP_344514043.1">
    <property type="nucleotide sequence ID" value="NZ_BAAAQD010000043.1"/>
</dbReference>
<dbReference type="Proteomes" id="UP001501470">
    <property type="component" value="Unassembled WGS sequence"/>
</dbReference>
<dbReference type="PROSITE" id="PS51257">
    <property type="entry name" value="PROKAR_LIPOPROTEIN"/>
    <property type="match status" value="1"/>
</dbReference>
<proteinExistence type="predicted"/>
<name>A0ABP4NZR0_9ACTN</name>
<evidence type="ECO:0000313" key="3">
    <source>
        <dbReference type="Proteomes" id="UP001501470"/>
    </source>
</evidence>
<accession>A0ABP4NZR0</accession>
<evidence type="ECO:0008006" key="4">
    <source>
        <dbReference type="Google" id="ProtNLM"/>
    </source>
</evidence>
<evidence type="ECO:0000313" key="2">
    <source>
        <dbReference type="EMBL" id="GAA1569971.1"/>
    </source>
</evidence>
<gene>
    <name evidence="2" type="ORF">GCM10009827_109730</name>
</gene>
<sequence>MRQRTIVTSLALIIVFVLGCSSEAVTDTGAETVAASSAPYPELAPSQRSAQTNGMPSALPVPRLRWNGATKVEPPLPPLPTLPKPRPLVDRFNAKGSVYGGSAHVVIQGGWSGDFEWDAPNRYVQCRWHDHAVSWGVGTRLLGEEPAASKDGLSIRIIENHYNKFDPARVTGEGLALSFKDQGDTTHEAHAGRPNAIYPDKISIRTKVSPDRRQIVASAVMLAHPEFNYKDDRVAWVTVTVTISCDGRPPIELGL</sequence>
<feature type="chain" id="PRO_5045745224" description="Secreted protein" evidence="1">
    <location>
        <begin position="27"/>
        <end position="255"/>
    </location>
</feature>
<evidence type="ECO:0000256" key="1">
    <source>
        <dbReference type="SAM" id="SignalP"/>
    </source>
</evidence>
<organism evidence="2 3">
    <name type="scientific">Dactylosporangium maewongense</name>
    <dbReference type="NCBI Taxonomy" id="634393"/>
    <lineage>
        <taxon>Bacteria</taxon>
        <taxon>Bacillati</taxon>
        <taxon>Actinomycetota</taxon>
        <taxon>Actinomycetes</taxon>
        <taxon>Micromonosporales</taxon>
        <taxon>Micromonosporaceae</taxon>
        <taxon>Dactylosporangium</taxon>
    </lineage>
</organism>